<feature type="compositionally biased region" description="Basic residues" evidence="9">
    <location>
        <begin position="951"/>
        <end position="960"/>
    </location>
</feature>
<evidence type="ECO:0000259" key="10">
    <source>
        <dbReference type="Pfam" id="PF10150"/>
    </source>
</evidence>
<comment type="cofactor">
    <cofactor evidence="8">
        <name>Mg(2+)</name>
        <dbReference type="ChEBI" id="CHEBI:18420"/>
    </cofactor>
    <text evidence="8">Binds 1 Mg(2+) ion per subunit.</text>
</comment>
<dbReference type="GO" id="GO:0019843">
    <property type="term" value="F:rRNA binding"/>
    <property type="evidence" value="ECO:0007669"/>
    <property type="project" value="UniProtKB-KW"/>
</dbReference>
<dbReference type="InterPro" id="IPR019307">
    <property type="entry name" value="RNA-bd_AU-1/RNase_E/G"/>
</dbReference>
<feature type="compositionally biased region" description="Acidic residues" evidence="9">
    <location>
        <begin position="644"/>
        <end position="657"/>
    </location>
</feature>
<dbReference type="Gene3D" id="3.40.1260.20">
    <property type="entry name" value="Ribonuclease E, catalytic domain"/>
    <property type="match status" value="1"/>
</dbReference>
<dbReference type="SUPFAM" id="SSF50249">
    <property type="entry name" value="Nucleic acid-binding proteins"/>
    <property type="match status" value="1"/>
</dbReference>
<evidence type="ECO:0000313" key="12">
    <source>
        <dbReference type="EMBL" id="AWK86540.1"/>
    </source>
</evidence>
<keyword evidence="5 8" id="KW-0378">Hydrolase</keyword>
<keyword evidence="6 8" id="KW-0460">Magnesium</keyword>
<comment type="subunit">
    <text evidence="8">Homotetramer formed by a dimer of dimers.</text>
</comment>
<feature type="compositionally biased region" description="Low complexity" evidence="9">
    <location>
        <begin position="888"/>
        <end position="907"/>
    </location>
</feature>
<dbReference type="KEGG" id="azz:DEW08_10080"/>
<dbReference type="CDD" id="cd04453">
    <property type="entry name" value="S1_RNase_E"/>
    <property type="match status" value="1"/>
</dbReference>
<dbReference type="GO" id="GO:0006402">
    <property type="term" value="P:mRNA catabolic process"/>
    <property type="evidence" value="ECO:0007669"/>
    <property type="project" value="UniProtKB-UniRule"/>
</dbReference>
<feature type="region of interest" description="Disordered" evidence="9">
    <location>
        <begin position="636"/>
        <end position="1043"/>
    </location>
</feature>
<feature type="domain" description="RNA-binding protein AU-1/Ribonuclease E/G" evidence="10">
    <location>
        <begin position="239"/>
        <end position="510"/>
    </location>
</feature>
<feature type="compositionally biased region" description="Low complexity" evidence="9">
    <location>
        <begin position="823"/>
        <end position="850"/>
    </location>
</feature>
<dbReference type="Pfam" id="PF10150">
    <property type="entry name" value="RNase_E_G"/>
    <property type="match status" value="1"/>
</dbReference>
<keyword evidence="13" id="KW-1185">Reference proteome</keyword>
<feature type="compositionally biased region" description="Acidic residues" evidence="9">
    <location>
        <begin position="726"/>
        <end position="741"/>
    </location>
</feature>
<feature type="compositionally biased region" description="Low complexity" evidence="9">
    <location>
        <begin position="858"/>
        <end position="868"/>
    </location>
</feature>
<keyword evidence="8" id="KW-0819">tRNA processing</keyword>
<keyword evidence="1 8" id="KW-0963">Cytoplasm</keyword>
<evidence type="ECO:0000256" key="1">
    <source>
        <dbReference type="ARBA" id="ARBA00022490"/>
    </source>
</evidence>
<dbReference type="GO" id="GO:0000287">
    <property type="term" value="F:magnesium ion binding"/>
    <property type="evidence" value="ECO:0007669"/>
    <property type="project" value="UniProtKB-UniRule"/>
</dbReference>
<evidence type="ECO:0000313" key="13">
    <source>
        <dbReference type="Proteomes" id="UP000245629"/>
    </source>
</evidence>
<feature type="compositionally biased region" description="Basic residues" evidence="9">
    <location>
        <begin position="675"/>
        <end position="684"/>
    </location>
</feature>
<dbReference type="Proteomes" id="UP000245629">
    <property type="component" value="Chromosome 2"/>
</dbReference>
<dbReference type="AlphaFoldDB" id="A0A2S2CQ84"/>
<dbReference type="HAMAP" id="MF_00970">
    <property type="entry name" value="RNase_E"/>
    <property type="match status" value="1"/>
</dbReference>
<keyword evidence="8" id="KW-0699">rRNA-binding</keyword>
<reference evidence="13" key="1">
    <citation type="submission" date="2018-05" db="EMBL/GenBank/DDBJ databases">
        <title>Azospirillum thermophila sp. nov., a novel isolated from hot spring.</title>
        <authorList>
            <person name="Zhao Z."/>
        </authorList>
    </citation>
    <scope>NUCLEOTIDE SEQUENCE [LARGE SCALE GENOMIC DNA]</scope>
    <source>
        <strain evidence="13">CFH 70021</strain>
    </source>
</reference>
<feature type="domain" description="RNase E/G thioredoxin-like" evidence="11">
    <location>
        <begin position="523"/>
        <end position="606"/>
    </location>
</feature>
<dbReference type="GO" id="GO:0006364">
    <property type="term" value="P:rRNA processing"/>
    <property type="evidence" value="ECO:0007669"/>
    <property type="project" value="UniProtKB-UniRule"/>
</dbReference>
<feature type="binding site" evidence="8">
    <location>
        <position position="422"/>
    </location>
    <ligand>
        <name>Mg(2+)</name>
        <dbReference type="ChEBI" id="CHEBI:18420"/>
        <note>catalytic</note>
    </ligand>
</feature>
<dbReference type="GO" id="GO:0008270">
    <property type="term" value="F:zinc ion binding"/>
    <property type="evidence" value="ECO:0007669"/>
    <property type="project" value="UniProtKB-UniRule"/>
</dbReference>
<keyword evidence="2 8" id="KW-0540">Nuclease</keyword>
<sequence>MAKRMLVDATHPEEIRVAVVNGNRLEDLDFEIASRKQLKGNIYLAKVTRVEPSLQAAFVEYGGNRHGFLAFSEIHPDYYRIPIADREALLAEERRLEEQAEARAEAAADGAVMAEPVRPEQVVEEWSPMPSPIGGDNDAADGDLEAGDDETGAEDNGVDLAGSDEGGSDEGDAGAEAAAAPENPDVIGGDEVDEVQRRRPRPLRSYKIQEVIKRRQVMLVQVTKEERGNKGAALTTYLSLPGRYCVLMPNTGRGGGISRKITNPADRKRLKEILSDLDIPDGMAVILRTAGLERSKPEIKRDLEYLLRLWDDIREQTLKSTAPCLIYEEANLIKRSIRDLYSNDIDEIWVEGEGGFRTAQDFMGMLMPSHVNRVQLYRDTSIPLFHRYQVETQIEAIHSPVVQLRSGGYIVINPTEALVAIDVNSGKSTRERNIEETAYKTNLEAAEEVARQLRLRDLAGLIVIDFIDMEESRNNAAVERRLKEAMKNDRARIQLGRISAFGLLELSRQRLRPSLLETNFERCPHCAGTGVVRSVESAALHVLRAIEEEGIRRRSSEITVAVPTSIALYILNQKRGELAKIEERHGLRVMVQADDTLIAPDHRLERVRARTGAEEGPLVSADRVLAETDRVLAAESAEQAAAELEADEEGDEEAEGEGAERSEAEANGGSETERRRRRRRRRGRGRGERDEGRTGEEAGSEAAAEGIAADSVSEEGVAADASAGEADADADADEDGEDEGAPEGVEAGDRAGGERKKRRRGKRGGRRRPRREGAEGLEAGQAAGSEDAPVEAAPAQADVRPQPAPAAEVDDLDYILTGEEPAEAAAPEVPADTAVAAAEAPAVAEEAPAKAAKRPSRKAPAAKAPEAKAPAKKASTRGGRKAAKETPAEAPAAAAPAAPADAPVDAEAATEKAPARKRSSKKAKSAAAEAPAEAPVAAAPVEQAAPAAAPAKKRSSRKAKGGAAEAPAEAAPAPAAVEAAPAAEAAKKRPARKRKTAAEAPAEAAPAPAISEPVPAPAAGPTPAPDAEAPAPAGKPRRGWWQR</sequence>
<dbReference type="GO" id="GO:0008033">
    <property type="term" value="P:tRNA processing"/>
    <property type="evidence" value="ECO:0007669"/>
    <property type="project" value="UniProtKB-UniRule"/>
</dbReference>
<evidence type="ECO:0000256" key="2">
    <source>
        <dbReference type="ARBA" id="ARBA00022722"/>
    </source>
</evidence>
<dbReference type="NCBIfam" id="TIGR00757">
    <property type="entry name" value="RNaseEG"/>
    <property type="match status" value="1"/>
</dbReference>
<evidence type="ECO:0000259" key="11">
    <source>
        <dbReference type="Pfam" id="PF20833"/>
    </source>
</evidence>
<dbReference type="EMBL" id="CP029353">
    <property type="protein sequence ID" value="AWK86540.1"/>
    <property type="molecule type" value="Genomic_DNA"/>
</dbReference>
<comment type="function">
    <text evidence="8">Endoribonuclease that plays a central role in RNA processing and decay. Required for the maturation of 5S and 16S rRNAs and the majority of tRNAs. Also involved in the degradation of most mRNAs.</text>
</comment>
<gene>
    <name evidence="8" type="primary">rne</name>
    <name evidence="12" type="ORF">DEW08_10080</name>
</gene>
<dbReference type="InterPro" id="IPR004659">
    <property type="entry name" value="RNase_E/G"/>
</dbReference>
<keyword evidence="7 8" id="KW-0694">RNA-binding</keyword>
<comment type="cofactor">
    <cofactor evidence="8">
        <name>Zn(2+)</name>
        <dbReference type="ChEBI" id="CHEBI:29105"/>
    </cofactor>
    <text evidence="8">Binds 2 Zn(2+) ions per homotetramer.</text>
</comment>
<keyword evidence="4 8" id="KW-0255">Endonuclease</keyword>
<feature type="binding site" evidence="8">
    <location>
        <position position="523"/>
    </location>
    <ligand>
        <name>Zn(2+)</name>
        <dbReference type="ChEBI" id="CHEBI:29105"/>
        <note>ligand shared between dimeric partners</note>
    </ligand>
</feature>
<feature type="compositionally biased region" description="Basic residues" evidence="9">
    <location>
        <begin position="755"/>
        <end position="770"/>
    </location>
</feature>
<feature type="compositionally biased region" description="Low complexity" evidence="9">
    <location>
        <begin position="961"/>
        <end position="984"/>
    </location>
</feature>
<evidence type="ECO:0000256" key="6">
    <source>
        <dbReference type="ARBA" id="ARBA00022842"/>
    </source>
</evidence>
<feature type="binding site" evidence="8">
    <location>
        <position position="526"/>
    </location>
    <ligand>
        <name>Zn(2+)</name>
        <dbReference type="ChEBI" id="CHEBI:29105"/>
        <note>ligand shared between dimeric partners</note>
    </ligand>
</feature>
<feature type="region of interest" description="Required for zinc-mediated homotetramerization and catalytic activity" evidence="8">
    <location>
        <begin position="523"/>
        <end position="526"/>
    </location>
</feature>
<comment type="catalytic activity">
    <reaction evidence="8">
        <text>Endonucleolytic cleavage of single-stranded RNA in A- and U-rich regions.</text>
        <dbReference type="EC" id="3.1.26.12"/>
    </reaction>
</comment>
<organism evidence="12 13">
    <name type="scientific">Azospirillum thermophilum</name>
    <dbReference type="NCBI Taxonomy" id="2202148"/>
    <lineage>
        <taxon>Bacteria</taxon>
        <taxon>Pseudomonadati</taxon>
        <taxon>Pseudomonadota</taxon>
        <taxon>Alphaproteobacteria</taxon>
        <taxon>Rhodospirillales</taxon>
        <taxon>Azospirillaceae</taxon>
        <taxon>Azospirillum</taxon>
    </lineage>
</organism>
<keyword evidence="8" id="KW-0472">Membrane</keyword>
<evidence type="ECO:0000256" key="7">
    <source>
        <dbReference type="ARBA" id="ARBA00022884"/>
    </source>
</evidence>
<feature type="binding site" evidence="8">
    <location>
        <position position="465"/>
    </location>
    <ligand>
        <name>Mg(2+)</name>
        <dbReference type="ChEBI" id="CHEBI:18420"/>
        <note>catalytic</note>
    </ligand>
</feature>
<feature type="compositionally biased region" description="Acidic residues" evidence="9">
    <location>
        <begin position="138"/>
        <end position="157"/>
    </location>
</feature>
<evidence type="ECO:0000256" key="3">
    <source>
        <dbReference type="ARBA" id="ARBA00022723"/>
    </source>
</evidence>
<protein>
    <recommendedName>
        <fullName evidence="8">Ribonuclease E</fullName>
        <shortName evidence="8">RNase E</shortName>
        <ecNumber evidence="8">3.1.26.12</ecNumber>
    </recommendedName>
</protein>
<dbReference type="Gene3D" id="2.40.50.140">
    <property type="entry name" value="Nucleic acid-binding proteins"/>
    <property type="match status" value="1"/>
</dbReference>
<dbReference type="PANTHER" id="PTHR30001:SF1">
    <property type="entry name" value="RIBONUCLEASE E_G-LIKE PROTEIN, CHLOROPLASTIC"/>
    <property type="match status" value="1"/>
</dbReference>
<feature type="compositionally biased region" description="Low complexity" evidence="9">
    <location>
        <begin position="700"/>
        <end position="725"/>
    </location>
</feature>
<comment type="subcellular location">
    <subcellularLocation>
        <location evidence="8">Cytoplasm</location>
    </subcellularLocation>
    <subcellularLocation>
        <location evidence="8">Cell inner membrane</location>
        <topology evidence="8">Peripheral membrane protein</topology>
        <orientation evidence="8">Cytoplasmic side</orientation>
    </subcellularLocation>
</comment>
<keyword evidence="8" id="KW-1003">Cell membrane</keyword>
<accession>A0A2S2CQ84</accession>
<dbReference type="InterPro" id="IPR028878">
    <property type="entry name" value="RNase_E"/>
</dbReference>
<feature type="compositionally biased region" description="Low complexity" evidence="9">
    <location>
        <begin position="925"/>
        <end position="950"/>
    </location>
</feature>
<dbReference type="OrthoDB" id="9804278at2"/>
<dbReference type="GO" id="GO:0005737">
    <property type="term" value="C:cytoplasm"/>
    <property type="evidence" value="ECO:0007669"/>
    <property type="project" value="UniProtKB-SubCell"/>
</dbReference>
<keyword evidence="8" id="KW-0997">Cell inner membrane</keyword>
<comment type="similarity">
    <text evidence="8">Belongs to the RNase E/G family. RNase E subfamily.</text>
</comment>
<evidence type="ECO:0000256" key="8">
    <source>
        <dbReference type="HAMAP-Rule" id="MF_00970"/>
    </source>
</evidence>
<dbReference type="GO" id="GO:0009898">
    <property type="term" value="C:cytoplasmic side of plasma membrane"/>
    <property type="evidence" value="ECO:0007669"/>
    <property type="project" value="UniProtKB-UniRule"/>
</dbReference>
<dbReference type="Pfam" id="PF20833">
    <property type="entry name" value="RNase_E_G_Thio"/>
    <property type="match status" value="1"/>
</dbReference>
<dbReference type="EC" id="3.1.26.12" evidence="8"/>
<dbReference type="GO" id="GO:0008995">
    <property type="term" value="F:ribonuclease E activity"/>
    <property type="evidence" value="ECO:0007669"/>
    <property type="project" value="UniProtKB-EC"/>
</dbReference>
<dbReference type="InterPro" id="IPR012340">
    <property type="entry name" value="NA-bd_OB-fold"/>
</dbReference>
<dbReference type="InterPro" id="IPR048583">
    <property type="entry name" value="RNase_E_G_thioredoxin-like"/>
</dbReference>
<feature type="region of interest" description="Disordered" evidence="9">
    <location>
        <begin position="100"/>
        <end position="199"/>
    </location>
</feature>
<keyword evidence="8" id="KW-0698">rRNA processing</keyword>
<feature type="compositionally biased region" description="Basic residues" evidence="9">
    <location>
        <begin position="870"/>
        <end position="881"/>
    </location>
</feature>
<feature type="compositionally biased region" description="Basic residues" evidence="9">
    <location>
        <begin position="915"/>
        <end position="924"/>
    </location>
</feature>
<proteinExistence type="inferred from homology"/>
<dbReference type="PANTHER" id="PTHR30001">
    <property type="entry name" value="RIBONUCLEASE"/>
    <property type="match status" value="1"/>
</dbReference>
<evidence type="ECO:0000256" key="4">
    <source>
        <dbReference type="ARBA" id="ARBA00022759"/>
    </source>
</evidence>
<evidence type="ECO:0000256" key="5">
    <source>
        <dbReference type="ARBA" id="ARBA00022801"/>
    </source>
</evidence>
<feature type="compositionally biased region" description="Low complexity" evidence="9">
    <location>
        <begin position="998"/>
        <end position="1013"/>
    </location>
</feature>
<keyword evidence="8" id="KW-0862">Zinc</keyword>
<name>A0A2S2CQ84_9PROT</name>
<keyword evidence="8" id="KW-0820">tRNA-binding</keyword>
<feature type="compositionally biased region" description="Basic and acidic residues" evidence="9">
    <location>
        <begin position="685"/>
        <end position="696"/>
    </location>
</feature>
<dbReference type="RefSeq" id="WP_109326734.1">
    <property type="nucleotide sequence ID" value="NZ_CP029353.1"/>
</dbReference>
<evidence type="ECO:0000256" key="9">
    <source>
        <dbReference type="SAM" id="MobiDB-lite"/>
    </source>
</evidence>
<feature type="compositionally biased region" description="Pro residues" evidence="9">
    <location>
        <begin position="1014"/>
        <end position="1024"/>
    </location>
</feature>
<keyword evidence="3 8" id="KW-0479">Metal-binding</keyword>
<dbReference type="GO" id="GO:0000049">
    <property type="term" value="F:tRNA binding"/>
    <property type="evidence" value="ECO:0007669"/>
    <property type="project" value="UniProtKB-KW"/>
</dbReference>